<dbReference type="Gene3D" id="1.20.1270.60">
    <property type="entry name" value="Arfaptin homology (AH) domain/BAR domain"/>
    <property type="match status" value="1"/>
</dbReference>
<dbReference type="OrthoDB" id="5549748at2759"/>
<dbReference type="AlphaFoldDB" id="A0A6A5WNA6"/>
<evidence type="ECO:0000313" key="1">
    <source>
        <dbReference type="EMBL" id="KAF2002239.1"/>
    </source>
</evidence>
<dbReference type="SUPFAM" id="SSF103657">
    <property type="entry name" value="BAR/IMD domain-like"/>
    <property type="match status" value="1"/>
</dbReference>
<reference evidence="1" key="1">
    <citation type="journal article" date="2020" name="Stud. Mycol.">
        <title>101 Dothideomycetes genomes: a test case for predicting lifestyles and emergence of pathogens.</title>
        <authorList>
            <person name="Haridas S."/>
            <person name="Albert R."/>
            <person name="Binder M."/>
            <person name="Bloem J."/>
            <person name="Labutti K."/>
            <person name="Salamov A."/>
            <person name="Andreopoulos B."/>
            <person name="Baker S."/>
            <person name="Barry K."/>
            <person name="Bills G."/>
            <person name="Bluhm B."/>
            <person name="Cannon C."/>
            <person name="Castanera R."/>
            <person name="Culley D."/>
            <person name="Daum C."/>
            <person name="Ezra D."/>
            <person name="Gonzalez J."/>
            <person name="Henrissat B."/>
            <person name="Kuo A."/>
            <person name="Liang C."/>
            <person name="Lipzen A."/>
            <person name="Lutzoni F."/>
            <person name="Magnuson J."/>
            <person name="Mondo S."/>
            <person name="Nolan M."/>
            <person name="Ohm R."/>
            <person name="Pangilinan J."/>
            <person name="Park H.-J."/>
            <person name="Ramirez L."/>
            <person name="Alfaro M."/>
            <person name="Sun H."/>
            <person name="Tritt A."/>
            <person name="Yoshinaga Y."/>
            <person name="Zwiers L.-H."/>
            <person name="Turgeon B."/>
            <person name="Goodwin S."/>
            <person name="Spatafora J."/>
            <person name="Crous P."/>
            <person name="Grigoriev I."/>
        </authorList>
    </citation>
    <scope>NUCLEOTIDE SEQUENCE</scope>
    <source>
        <strain evidence="1">CBS 123094</strain>
    </source>
</reference>
<name>A0A6A5WNA6_9PLEO</name>
<keyword evidence="2" id="KW-1185">Reference proteome</keyword>
<dbReference type="Proteomes" id="UP000799779">
    <property type="component" value="Unassembled WGS sequence"/>
</dbReference>
<sequence length="316" mass="34579">MDKISAFGKNFSTSFTPFAARTQQYVKEQLGQAEDKTQLPPDYIELEKRVDALKKVHNNLLQVTAQYSNEAYDYPTNIRESFNDLGKTVSEKVHLLSSATSPAEAQAALTAPPSAKPQPKTFSHAVARASLNASHTLTEVHAGAAEDPLATALEKFAIASEKVGEARLAQDAQIQSRFLAGWSTTLNTNIQFATRARKAVENSRLNLDATKASAKGPAFSLPGQVGRKDGAEDDLSEEARAKIEQAEDEFVGQTEEAVGVMKNVLDTPEPLRNLADLIAAQLEYHKKAYEILSELAPVVDQLQVEQEVRRHQSSDF</sequence>
<dbReference type="Pfam" id="PF10455">
    <property type="entry name" value="BAR_2"/>
    <property type="match status" value="1"/>
</dbReference>
<organism evidence="1 2">
    <name type="scientific">Amniculicola lignicola CBS 123094</name>
    <dbReference type="NCBI Taxonomy" id="1392246"/>
    <lineage>
        <taxon>Eukaryota</taxon>
        <taxon>Fungi</taxon>
        <taxon>Dikarya</taxon>
        <taxon>Ascomycota</taxon>
        <taxon>Pezizomycotina</taxon>
        <taxon>Dothideomycetes</taxon>
        <taxon>Pleosporomycetidae</taxon>
        <taxon>Pleosporales</taxon>
        <taxon>Amniculicolaceae</taxon>
        <taxon>Amniculicola</taxon>
    </lineage>
</organism>
<gene>
    <name evidence="1" type="ORF">P154DRAFT_521068</name>
</gene>
<accession>A0A6A5WNA6</accession>
<dbReference type="InterPro" id="IPR018859">
    <property type="entry name" value="BAR_dom-cont"/>
</dbReference>
<dbReference type="CDD" id="cd07600">
    <property type="entry name" value="BAR_Gvp36"/>
    <property type="match status" value="1"/>
</dbReference>
<proteinExistence type="predicted"/>
<protein>
    <submittedName>
        <fullName evidence="1">Meiotically up-regulated gene 64 protein</fullName>
    </submittedName>
</protein>
<dbReference type="InterPro" id="IPR027267">
    <property type="entry name" value="AH/BAR_dom_sf"/>
</dbReference>
<dbReference type="EMBL" id="ML977578">
    <property type="protein sequence ID" value="KAF2002239.1"/>
    <property type="molecule type" value="Genomic_DNA"/>
</dbReference>
<evidence type="ECO:0000313" key="2">
    <source>
        <dbReference type="Proteomes" id="UP000799779"/>
    </source>
</evidence>